<accession>A0ABR8VKX6</accession>
<sequence>MPNIKPVSDLRNYNEVLKDAAAGKSVFKKKDGRGKLTIPEIEEYEKNQATIQLLSKLLEAEKRIKSGDKWLTDEQVKRNLGVHAVGGGRS</sequence>
<comment type="similarity">
    <text evidence="1">Belongs to the phD/YefM antitoxin family.</text>
</comment>
<dbReference type="EMBL" id="JACSPV010000013">
    <property type="protein sequence ID" value="MBD8005404.1"/>
    <property type="molecule type" value="Genomic_DNA"/>
</dbReference>
<reference evidence="2 3" key="1">
    <citation type="submission" date="2020-08" db="EMBL/GenBank/DDBJ databases">
        <title>A Genomic Blueprint of the Chicken Gut Microbiome.</title>
        <authorList>
            <person name="Gilroy R."/>
            <person name="Ravi A."/>
            <person name="Getino M."/>
            <person name="Pursley I."/>
            <person name="Horton D.L."/>
            <person name="Alikhan N.-F."/>
            <person name="Baker D."/>
            <person name="Gharbi K."/>
            <person name="Hall N."/>
            <person name="Watson M."/>
            <person name="Adriaenssens E.M."/>
            <person name="Foster-Nyarko E."/>
            <person name="Jarju S."/>
            <person name="Secka A."/>
            <person name="Antonio M."/>
            <person name="Oren A."/>
            <person name="Chaudhuri R."/>
            <person name="La Ragione R.M."/>
            <person name="Hildebrand F."/>
            <person name="Pallen M.J."/>
        </authorList>
    </citation>
    <scope>NUCLEOTIDE SEQUENCE [LARGE SCALE GENOMIC DNA]</scope>
    <source>
        <strain evidence="2 3">Sa1BUA2</strain>
    </source>
</reference>
<evidence type="ECO:0000313" key="3">
    <source>
        <dbReference type="Proteomes" id="UP000648182"/>
    </source>
</evidence>
<dbReference type="InterPro" id="IPR036165">
    <property type="entry name" value="YefM-like_sf"/>
</dbReference>
<proteinExistence type="inferred from homology"/>
<gene>
    <name evidence="2" type="ORF">H9631_09940</name>
</gene>
<dbReference type="SUPFAM" id="SSF143120">
    <property type="entry name" value="YefM-like"/>
    <property type="match status" value="1"/>
</dbReference>
<dbReference type="RefSeq" id="WP_191812320.1">
    <property type="nucleotide sequence ID" value="NZ_JACSPV010000013.1"/>
</dbReference>
<comment type="caution">
    <text evidence="2">The sequence shown here is derived from an EMBL/GenBank/DDBJ whole genome shotgun (WGS) entry which is preliminary data.</text>
</comment>
<organism evidence="2 3">
    <name type="scientific">Bacillus norwichensis</name>
    <dbReference type="NCBI Taxonomy" id="2762217"/>
    <lineage>
        <taxon>Bacteria</taxon>
        <taxon>Bacillati</taxon>
        <taxon>Bacillota</taxon>
        <taxon>Bacilli</taxon>
        <taxon>Bacillales</taxon>
        <taxon>Bacillaceae</taxon>
        <taxon>Bacillus</taxon>
    </lineage>
</organism>
<dbReference type="Proteomes" id="UP000648182">
    <property type="component" value="Unassembled WGS sequence"/>
</dbReference>
<protein>
    <submittedName>
        <fullName evidence="2">Prevent-host-death protein</fullName>
    </submittedName>
</protein>
<evidence type="ECO:0000256" key="1">
    <source>
        <dbReference type="ARBA" id="ARBA00009981"/>
    </source>
</evidence>
<evidence type="ECO:0000313" key="2">
    <source>
        <dbReference type="EMBL" id="MBD8005404.1"/>
    </source>
</evidence>
<keyword evidence="3" id="KW-1185">Reference proteome</keyword>
<name>A0ABR8VKX6_9BACI</name>